<dbReference type="EMBL" id="LAZR01031784">
    <property type="protein sequence ID" value="KKL52749.1"/>
    <property type="molecule type" value="Genomic_DNA"/>
</dbReference>
<feature type="transmembrane region" description="Helical" evidence="1">
    <location>
        <begin position="154"/>
        <end position="174"/>
    </location>
</feature>
<keyword evidence="1" id="KW-0812">Transmembrane</keyword>
<organism evidence="2">
    <name type="scientific">marine sediment metagenome</name>
    <dbReference type="NCBI Taxonomy" id="412755"/>
    <lineage>
        <taxon>unclassified sequences</taxon>
        <taxon>metagenomes</taxon>
        <taxon>ecological metagenomes</taxon>
    </lineage>
</organism>
<keyword evidence="1" id="KW-0472">Membrane</keyword>
<evidence type="ECO:0000256" key="1">
    <source>
        <dbReference type="SAM" id="Phobius"/>
    </source>
</evidence>
<accession>A0A0F9CUC6</accession>
<name>A0A0F9CUC6_9ZZZZ</name>
<feature type="transmembrane region" description="Helical" evidence="1">
    <location>
        <begin position="76"/>
        <end position="97"/>
    </location>
</feature>
<comment type="caution">
    <text evidence="2">The sequence shown here is derived from an EMBL/GenBank/DDBJ whole genome shotgun (WGS) entry which is preliminary data.</text>
</comment>
<feature type="transmembrane region" description="Helical" evidence="1">
    <location>
        <begin position="118"/>
        <end position="142"/>
    </location>
</feature>
<dbReference type="AlphaFoldDB" id="A0A0F9CUC6"/>
<evidence type="ECO:0000313" key="2">
    <source>
        <dbReference type="EMBL" id="KKL52749.1"/>
    </source>
</evidence>
<reference evidence="2" key="1">
    <citation type="journal article" date="2015" name="Nature">
        <title>Complex archaea that bridge the gap between prokaryotes and eukaryotes.</title>
        <authorList>
            <person name="Spang A."/>
            <person name="Saw J.H."/>
            <person name="Jorgensen S.L."/>
            <person name="Zaremba-Niedzwiedzka K."/>
            <person name="Martijn J."/>
            <person name="Lind A.E."/>
            <person name="van Eijk R."/>
            <person name="Schleper C."/>
            <person name="Guy L."/>
            <person name="Ettema T.J."/>
        </authorList>
    </citation>
    <scope>NUCLEOTIDE SEQUENCE</scope>
</reference>
<gene>
    <name evidence="2" type="ORF">LCGC14_2282360</name>
</gene>
<protein>
    <submittedName>
        <fullName evidence="2">Uncharacterized protein</fullName>
    </submittedName>
</protein>
<feature type="transmembrane region" description="Helical" evidence="1">
    <location>
        <begin position="34"/>
        <end position="56"/>
    </location>
</feature>
<sequence>MKIDLHSFFENEPIRSFHCYLFLGFIRINFKSKILVFLIAISVSFNFYVTLMYNSFSKGCLSGILTSKDMVIIRLASYMSILGVVPIIITILAPNFQSELNYLTTITRIKDRESKKRYIFLEIWTSFPVFMGIHIIFFLVFVINDRNRCLDMPFNYVIILVLPWLFLMIFHIIYSSVIGLMK</sequence>
<proteinExistence type="predicted"/>
<keyword evidence="1" id="KW-1133">Transmembrane helix</keyword>